<dbReference type="PANTHER" id="PTHR45436">
    <property type="entry name" value="SENSOR HISTIDINE KINASE YKOH"/>
    <property type="match status" value="1"/>
</dbReference>
<dbReference type="EC" id="2.7.13.3" evidence="3"/>
<name>A0A7Y9QTM3_9BURK</name>
<evidence type="ECO:0000256" key="8">
    <source>
        <dbReference type="ARBA" id="ARBA00022989"/>
    </source>
</evidence>
<evidence type="ECO:0000256" key="1">
    <source>
        <dbReference type="ARBA" id="ARBA00000085"/>
    </source>
</evidence>
<accession>A0A7Y9QTM3</accession>
<comment type="catalytic activity">
    <reaction evidence="1">
        <text>ATP + protein L-histidine = ADP + protein N-phospho-L-histidine.</text>
        <dbReference type="EC" id="2.7.13.3"/>
    </reaction>
</comment>
<dbReference type="Pfam" id="PF00512">
    <property type="entry name" value="HisKA"/>
    <property type="match status" value="1"/>
</dbReference>
<comment type="caution">
    <text evidence="12">The sequence shown here is derived from an EMBL/GenBank/DDBJ whole genome shotgun (WGS) entry which is preliminary data.</text>
</comment>
<dbReference type="InterPro" id="IPR013727">
    <property type="entry name" value="2CSK_N"/>
</dbReference>
<protein>
    <recommendedName>
        <fullName evidence="3">histidine kinase</fullName>
        <ecNumber evidence="3">2.7.13.3</ecNumber>
    </recommendedName>
</protein>
<keyword evidence="8 10" id="KW-1133">Transmembrane helix</keyword>
<dbReference type="InterPro" id="IPR003661">
    <property type="entry name" value="HisK_dim/P_dom"/>
</dbReference>
<dbReference type="PANTHER" id="PTHR45436:SF1">
    <property type="entry name" value="SENSOR PROTEIN QSEC"/>
    <property type="match status" value="1"/>
</dbReference>
<evidence type="ECO:0000256" key="10">
    <source>
        <dbReference type="SAM" id="Phobius"/>
    </source>
</evidence>
<evidence type="ECO:0000259" key="11">
    <source>
        <dbReference type="PROSITE" id="PS50109"/>
    </source>
</evidence>
<evidence type="ECO:0000313" key="13">
    <source>
        <dbReference type="Proteomes" id="UP000518288"/>
    </source>
</evidence>
<dbReference type="PROSITE" id="PS50109">
    <property type="entry name" value="HIS_KIN"/>
    <property type="match status" value="1"/>
</dbReference>
<dbReference type="SMART" id="SM00387">
    <property type="entry name" value="HATPase_c"/>
    <property type="match status" value="1"/>
</dbReference>
<sequence>MRWNPIPIPIRWPFRGATLKARLLGLLLPGMALALAVGLWLTRQQAEQAADAAYDRSLFGAIKGLDLSVSTASGGLSVEQPYALFEFFQLAGDGPVHYRVATDNGLVEIGSPDLPLPPPTLALKAGEPVFYDARYFGEAVRVGAYQRPLDPPVGDARTVLIQVAEGTVARERFTRAFVRQALWRDASLLGLLALAVMGVSAWALRPVQRLVDATRDRTAEDLRPLPAEDLPADLQPLVATINAQLARTGALVTQRRQFVDDASHQLRTPLTTLRAQLDYALREPDPQRVHEALQALSRELDHATRATQQLLVLARADAGRLVREPFDLGELAREVALTLLPQARAAGLDFGVEAPESGAAVALGDRVQLREALMNLAHNALVHGRAGGQVTVEAHAVADGGWSLGVVDDGPGLDPAVARRLGERFVKGRGSRGSGLGLSIARAVIERHGGTLTMQPGHDGTGLRVTLNGAGVPVHEESP</sequence>
<dbReference type="Pfam" id="PF08521">
    <property type="entry name" value="2CSK_N"/>
    <property type="match status" value="1"/>
</dbReference>
<keyword evidence="9 10" id="KW-0472">Membrane</keyword>
<evidence type="ECO:0000256" key="6">
    <source>
        <dbReference type="ARBA" id="ARBA00022692"/>
    </source>
</evidence>
<keyword evidence="4" id="KW-0597">Phosphoprotein</keyword>
<dbReference type="CDD" id="cd00075">
    <property type="entry name" value="HATPase"/>
    <property type="match status" value="1"/>
</dbReference>
<dbReference type="Pfam" id="PF02518">
    <property type="entry name" value="HATPase_c"/>
    <property type="match status" value="1"/>
</dbReference>
<evidence type="ECO:0000256" key="7">
    <source>
        <dbReference type="ARBA" id="ARBA00022777"/>
    </source>
</evidence>
<evidence type="ECO:0000256" key="9">
    <source>
        <dbReference type="ARBA" id="ARBA00023136"/>
    </source>
</evidence>
<dbReference type="InterPro" id="IPR005467">
    <property type="entry name" value="His_kinase_dom"/>
</dbReference>
<reference evidence="12 13" key="1">
    <citation type="submission" date="2020-07" db="EMBL/GenBank/DDBJ databases">
        <title>Genomic Encyclopedia of Archaeal and Bacterial Type Strains, Phase II (KMG-II): from individual species to whole genera.</title>
        <authorList>
            <person name="Goeker M."/>
        </authorList>
    </citation>
    <scope>NUCLEOTIDE SEQUENCE [LARGE SCALE GENOMIC DNA]</scope>
    <source>
        <strain evidence="12 13">DSM 21226</strain>
    </source>
</reference>
<keyword evidence="7 12" id="KW-0418">Kinase</keyword>
<evidence type="ECO:0000256" key="3">
    <source>
        <dbReference type="ARBA" id="ARBA00012438"/>
    </source>
</evidence>
<dbReference type="InterPro" id="IPR050428">
    <property type="entry name" value="TCS_sensor_his_kinase"/>
</dbReference>
<feature type="domain" description="Histidine kinase" evidence="11">
    <location>
        <begin position="261"/>
        <end position="471"/>
    </location>
</feature>
<feature type="transmembrane region" description="Helical" evidence="10">
    <location>
        <begin position="23"/>
        <end position="41"/>
    </location>
</feature>
<dbReference type="InterPro" id="IPR004358">
    <property type="entry name" value="Sig_transdc_His_kin-like_C"/>
</dbReference>
<evidence type="ECO:0000313" key="12">
    <source>
        <dbReference type="EMBL" id="NYG31192.1"/>
    </source>
</evidence>
<dbReference type="Gene3D" id="1.10.287.130">
    <property type="match status" value="1"/>
</dbReference>
<keyword evidence="13" id="KW-1185">Reference proteome</keyword>
<comment type="subcellular location">
    <subcellularLocation>
        <location evidence="2">Membrane</location>
    </subcellularLocation>
</comment>
<evidence type="ECO:0000256" key="2">
    <source>
        <dbReference type="ARBA" id="ARBA00004370"/>
    </source>
</evidence>
<dbReference type="SUPFAM" id="SSF47384">
    <property type="entry name" value="Homodimeric domain of signal transducing histidine kinase"/>
    <property type="match status" value="1"/>
</dbReference>
<dbReference type="InterPro" id="IPR003594">
    <property type="entry name" value="HATPase_dom"/>
</dbReference>
<organism evidence="12 13">
    <name type="scientific">Sphaerotilus montanus</name>
    <dbReference type="NCBI Taxonomy" id="522889"/>
    <lineage>
        <taxon>Bacteria</taxon>
        <taxon>Pseudomonadati</taxon>
        <taxon>Pseudomonadota</taxon>
        <taxon>Betaproteobacteria</taxon>
        <taxon>Burkholderiales</taxon>
        <taxon>Sphaerotilaceae</taxon>
        <taxon>Sphaerotilus</taxon>
    </lineage>
</organism>
<gene>
    <name evidence="12" type="ORF">BDD16_000178</name>
</gene>
<dbReference type="Proteomes" id="UP000518288">
    <property type="component" value="Unassembled WGS sequence"/>
</dbReference>
<keyword evidence="5 12" id="KW-0808">Transferase</keyword>
<dbReference type="Gene3D" id="3.30.565.10">
    <property type="entry name" value="Histidine kinase-like ATPase, C-terminal domain"/>
    <property type="match status" value="1"/>
</dbReference>
<dbReference type="SMART" id="SM00388">
    <property type="entry name" value="HisKA"/>
    <property type="match status" value="1"/>
</dbReference>
<dbReference type="GO" id="GO:0005886">
    <property type="term" value="C:plasma membrane"/>
    <property type="evidence" value="ECO:0007669"/>
    <property type="project" value="TreeGrafter"/>
</dbReference>
<keyword evidence="6 10" id="KW-0812">Transmembrane</keyword>
<dbReference type="InterPro" id="IPR036097">
    <property type="entry name" value="HisK_dim/P_sf"/>
</dbReference>
<dbReference type="PRINTS" id="PR00344">
    <property type="entry name" value="BCTRLSENSOR"/>
</dbReference>
<dbReference type="RefSeq" id="WP_246332437.1">
    <property type="nucleotide sequence ID" value="NZ_JACCFH010000001.1"/>
</dbReference>
<dbReference type="InterPro" id="IPR036890">
    <property type="entry name" value="HATPase_C_sf"/>
</dbReference>
<dbReference type="AlphaFoldDB" id="A0A7Y9QTM3"/>
<evidence type="ECO:0000256" key="5">
    <source>
        <dbReference type="ARBA" id="ARBA00022679"/>
    </source>
</evidence>
<proteinExistence type="predicted"/>
<dbReference type="GO" id="GO:0000155">
    <property type="term" value="F:phosphorelay sensor kinase activity"/>
    <property type="evidence" value="ECO:0007669"/>
    <property type="project" value="InterPro"/>
</dbReference>
<dbReference type="SUPFAM" id="SSF55874">
    <property type="entry name" value="ATPase domain of HSP90 chaperone/DNA topoisomerase II/histidine kinase"/>
    <property type="match status" value="1"/>
</dbReference>
<evidence type="ECO:0000256" key="4">
    <source>
        <dbReference type="ARBA" id="ARBA00022553"/>
    </source>
</evidence>
<dbReference type="EMBL" id="JACCFH010000001">
    <property type="protein sequence ID" value="NYG31192.1"/>
    <property type="molecule type" value="Genomic_DNA"/>
</dbReference>
<dbReference type="CDD" id="cd00082">
    <property type="entry name" value="HisKA"/>
    <property type="match status" value="1"/>
</dbReference>